<dbReference type="Gene3D" id="3.90.180.10">
    <property type="entry name" value="Medium-chain alcohol dehydrogenases, catalytic domain"/>
    <property type="match status" value="1"/>
</dbReference>
<evidence type="ECO:0000256" key="2">
    <source>
        <dbReference type="ARBA" id="ARBA00023002"/>
    </source>
</evidence>
<gene>
    <name evidence="4" type="ORF">SLS62_000278</name>
</gene>
<dbReference type="Gene3D" id="3.40.50.720">
    <property type="entry name" value="NAD(P)-binding Rossmann-like Domain"/>
    <property type="match status" value="1"/>
</dbReference>
<keyword evidence="5" id="KW-1185">Reference proteome</keyword>
<organism evidence="4 5">
    <name type="scientific">Diatrype stigma</name>
    <dbReference type="NCBI Taxonomy" id="117547"/>
    <lineage>
        <taxon>Eukaryota</taxon>
        <taxon>Fungi</taxon>
        <taxon>Dikarya</taxon>
        <taxon>Ascomycota</taxon>
        <taxon>Pezizomycotina</taxon>
        <taxon>Sordariomycetes</taxon>
        <taxon>Xylariomycetidae</taxon>
        <taxon>Xylariales</taxon>
        <taxon>Diatrypaceae</taxon>
        <taxon>Diatrype</taxon>
    </lineage>
</organism>
<dbReference type="SMART" id="SM00829">
    <property type="entry name" value="PKS_ER"/>
    <property type="match status" value="1"/>
</dbReference>
<feature type="domain" description="Enoyl reductase (ER)" evidence="3">
    <location>
        <begin position="30"/>
        <end position="397"/>
    </location>
</feature>
<proteinExistence type="inferred from homology"/>
<dbReference type="Pfam" id="PF08240">
    <property type="entry name" value="ADH_N"/>
    <property type="match status" value="1"/>
</dbReference>
<dbReference type="InterPro" id="IPR011032">
    <property type="entry name" value="GroES-like_sf"/>
</dbReference>
<name>A0AAN9V4A7_9PEZI</name>
<reference evidence="4 5" key="1">
    <citation type="submission" date="2024-02" db="EMBL/GenBank/DDBJ databases">
        <title>De novo assembly and annotation of 12 fungi associated with fruit tree decline syndrome in Ontario, Canada.</title>
        <authorList>
            <person name="Sulman M."/>
            <person name="Ellouze W."/>
            <person name="Ilyukhin E."/>
        </authorList>
    </citation>
    <scope>NUCLEOTIDE SEQUENCE [LARGE SCALE GENOMIC DNA]</scope>
    <source>
        <strain evidence="4 5">M11/M66-122</strain>
    </source>
</reference>
<dbReference type="InterPro" id="IPR020843">
    <property type="entry name" value="ER"/>
</dbReference>
<dbReference type="PANTHER" id="PTHR45348:SF2">
    <property type="entry name" value="ZINC-TYPE ALCOHOL DEHYDROGENASE-LIKE PROTEIN C2E1P3.01"/>
    <property type="match status" value="1"/>
</dbReference>
<keyword evidence="2" id="KW-0560">Oxidoreductase</keyword>
<dbReference type="PANTHER" id="PTHR45348">
    <property type="entry name" value="HYPOTHETICAL OXIDOREDUCTASE (EUROFUNG)"/>
    <property type="match status" value="1"/>
</dbReference>
<comment type="caution">
    <text evidence="4">The sequence shown here is derived from an EMBL/GenBank/DDBJ whole genome shotgun (WGS) entry which is preliminary data.</text>
</comment>
<dbReference type="Proteomes" id="UP001320420">
    <property type="component" value="Unassembled WGS sequence"/>
</dbReference>
<evidence type="ECO:0000313" key="5">
    <source>
        <dbReference type="Proteomes" id="UP001320420"/>
    </source>
</evidence>
<dbReference type="SUPFAM" id="SSF50129">
    <property type="entry name" value="GroES-like"/>
    <property type="match status" value="1"/>
</dbReference>
<dbReference type="AlphaFoldDB" id="A0AAN9V4A7"/>
<sequence length="399" mass="42350">MFWRSTVLLITAMPPAPPENRAAYLVDKHGKPLEVRPAPYTAPGPDEIVIKNEAVAINPVDGAVQLAGSTMLPWLKYPCIQGSDVSGVVVDVGSGGEAERLFKAGDRIVGLAVGTDKRANRASEGAFQQYTVLRCQLASKIPDDLPCERACVLPLALSTAACGLFMADHLALDKPRVLQQLGADEEARDSSSPAVVIVWGGSTSVGSNAIQLARAAGYEVFSTASPKNFEYVQSLGASVVFDYRAADTVARIVDALRGKTCAGALAIGTRSLEACIDIVAAVPGRKFVSQASVPVDMQDVPKSMLGFLKVMLGLMWWNVSVGLKAMFKRVSTRFIWGTDLMENEVGPVIYRDFLPGALAEGQYQAKPDPVIAGTGLESIQKGIEVCKKGVSAAKVVVTL</sequence>
<accession>A0AAN9V4A7</accession>
<dbReference type="InterPro" id="IPR047122">
    <property type="entry name" value="Trans-enoyl_RdTase-like"/>
</dbReference>
<dbReference type="GO" id="GO:0016651">
    <property type="term" value="F:oxidoreductase activity, acting on NAD(P)H"/>
    <property type="evidence" value="ECO:0007669"/>
    <property type="project" value="InterPro"/>
</dbReference>
<dbReference type="EMBL" id="JAKJXP020000001">
    <property type="protein sequence ID" value="KAK7757900.1"/>
    <property type="molecule type" value="Genomic_DNA"/>
</dbReference>
<dbReference type="InterPro" id="IPR036291">
    <property type="entry name" value="NAD(P)-bd_dom_sf"/>
</dbReference>
<evidence type="ECO:0000313" key="4">
    <source>
        <dbReference type="EMBL" id="KAK7757900.1"/>
    </source>
</evidence>
<dbReference type="InterPro" id="IPR013154">
    <property type="entry name" value="ADH-like_N"/>
</dbReference>
<evidence type="ECO:0000256" key="1">
    <source>
        <dbReference type="ARBA" id="ARBA00008072"/>
    </source>
</evidence>
<dbReference type="CDD" id="cd08249">
    <property type="entry name" value="enoyl_reductase_like"/>
    <property type="match status" value="1"/>
</dbReference>
<evidence type="ECO:0000259" key="3">
    <source>
        <dbReference type="SMART" id="SM00829"/>
    </source>
</evidence>
<dbReference type="SUPFAM" id="SSF51735">
    <property type="entry name" value="NAD(P)-binding Rossmann-fold domains"/>
    <property type="match status" value="1"/>
</dbReference>
<comment type="similarity">
    <text evidence="1">Belongs to the zinc-containing alcohol dehydrogenase family.</text>
</comment>
<protein>
    <recommendedName>
        <fullName evidence="3">Enoyl reductase (ER) domain-containing protein</fullName>
    </recommendedName>
</protein>